<name>A0A1F5P460_9BACT</name>
<proteinExistence type="inferred from homology"/>
<reference evidence="8 9" key="1">
    <citation type="journal article" date="2016" name="Nat. Commun.">
        <title>Thousands of microbial genomes shed light on interconnected biogeochemical processes in an aquifer system.</title>
        <authorList>
            <person name="Anantharaman K."/>
            <person name="Brown C.T."/>
            <person name="Hug L.A."/>
            <person name="Sharon I."/>
            <person name="Castelle C.J."/>
            <person name="Probst A.J."/>
            <person name="Thomas B.C."/>
            <person name="Singh A."/>
            <person name="Wilkins M.J."/>
            <person name="Karaoz U."/>
            <person name="Brodie E.L."/>
            <person name="Williams K.H."/>
            <person name="Hubbard S.S."/>
            <person name="Banfield J.F."/>
        </authorList>
    </citation>
    <scope>NUCLEOTIDE SEQUENCE [LARGE SCALE GENOMIC DNA]</scope>
</reference>
<dbReference type="AlphaFoldDB" id="A0A1F5P460"/>
<dbReference type="Proteomes" id="UP000176339">
    <property type="component" value="Unassembled WGS sequence"/>
</dbReference>
<dbReference type="InterPro" id="IPR037518">
    <property type="entry name" value="MPN"/>
</dbReference>
<dbReference type="Gene3D" id="3.40.140.10">
    <property type="entry name" value="Cytidine Deaminase, domain 2"/>
    <property type="match status" value="1"/>
</dbReference>
<dbReference type="InterPro" id="IPR001405">
    <property type="entry name" value="UPF0758"/>
</dbReference>
<dbReference type="CDD" id="cd08071">
    <property type="entry name" value="MPN_DUF2466"/>
    <property type="match status" value="1"/>
</dbReference>
<evidence type="ECO:0000256" key="4">
    <source>
        <dbReference type="ARBA" id="ARBA00022833"/>
    </source>
</evidence>
<dbReference type="GO" id="GO:0006508">
    <property type="term" value="P:proteolysis"/>
    <property type="evidence" value="ECO:0007669"/>
    <property type="project" value="UniProtKB-KW"/>
</dbReference>
<keyword evidence="2" id="KW-0479">Metal-binding</keyword>
<dbReference type="InterPro" id="IPR020891">
    <property type="entry name" value="UPF0758_CS"/>
</dbReference>
<dbReference type="InterPro" id="IPR046778">
    <property type="entry name" value="UPF0758_N"/>
</dbReference>
<evidence type="ECO:0000256" key="1">
    <source>
        <dbReference type="ARBA" id="ARBA00022670"/>
    </source>
</evidence>
<protein>
    <recommendedName>
        <fullName evidence="7">MPN domain-containing protein</fullName>
    </recommendedName>
</protein>
<keyword evidence="1" id="KW-0645">Protease</keyword>
<dbReference type="PROSITE" id="PS01302">
    <property type="entry name" value="UPF0758"/>
    <property type="match status" value="1"/>
</dbReference>
<dbReference type="Pfam" id="PF04002">
    <property type="entry name" value="RadC"/>
    <property type="match status" value="1"/>
</dbReference>
<dbReference type="PROSITE" id="PS50249">
    <property type="entry name" value="MPN"/>
    <property type="match status" value="1"/>
</dbReference>
<keyword evidence="3" id="KW-0378">Hydrolase</keyword>
<keyword evidence="4" id="KW-0862">Zinc</keyword>
<comment type="similarity">
    <text evidence="6">Belongs to the UPF0758 family.</text>
</comment>
<dbReference type="Pfam" id="PF20582">
    <property type="entry name" value="UPF0758_N"/>
    <property type="match status" value="1"/>
</dbReference>
<comment type="caution">
    <text evidence="8">The sequence shown here is derived from an EMBL/GenBank/DDBJ whole genome shotgun (WGS) entry which is preliminary data.</text>
</comment>
<keyword evidence="5" id="KW-0482">Metalloprotease</keyword>
<dbReference type="InterPro" id="IPR025657">
    <property type="entry name" value="RadC_JAB"/>
</dbReference>
<accession>A0A1F5P460</accession>
<dbReference type="GO" id="GO:0008237">
    <property type="term" value="F:metallopeptidase activity"/>
    <property type="evidence" value="ECO:0007669"/>
    <property type="project" value="UniProtKB-KW"/>
</dbReference>
<gene>
    <name evidence="8" type="ORF">A2846_03620</name>
</gene>
<sequence length="221" mass="24467">MKIRDLAAEDKPREKLAKYGPSALSVKELLAVVLNTGTKKEGVLEMTARISREYGEKMLVNQKNPGKLAEDLGIPAGKAAQIVACFELGRRFYERRGSVATIRTAKDVYEYLSEMRDLPKEYLHGIYIDAHHRVAHDEVISIGTVNSNLIHPREVFRPAIEYGAVGVILAHNHPSGVVNPSEADIEVTKQIVATGKILGINLLDHVIIAKDKFASIEINYD</sequence>
<dbReference type="NCBIfam" id="TIGR00608">
    <property type="entry name" value="radc"/>
    <property type="match status" value="1"/>
</dbReference>
<evidence type="ECO:0000313" key="8">
    <source>
        <dbReference type="EMBL" id="OGE84605.1"/>
    </source>
</evidence>
<organism evidence="8 9">
    <name type="scientific">Candidatus Doudnabacteria bacterium RIFCSPHIGHO2_01_FULL_49_9</name>
    <dbReference type="NCBI Taxonomy" id="1817827"/>
    <lineage>
        <taxon>Bacteria</taxon>
        <taxon>Candidatus Doudnaibacteriota</taxon>
    </lineage>
</organism>
<evidence type="ECO:0000313" key="9">
    <source>
        <dbReference type="Proteomes" id="UP000176339"/>
    </source>
</evidence>
<dbReference type="PANTHER" id="PTHR30471">
    <property type="entry name" value="DNA REPAIR PROTEIN RADC"/>
    <property type="match status" value="1"/>
</dbReference>
<dbReference type="GO" id="GO:0046872">
    <property type="term" value="F:metal ion binding"/>
    <property type="evidence" value="ECO:0007669"/>
    <property type="project" value="UniProtKB-KW"/>
</dbReference>
<evidence type="ECO:0000256" key="6">
    <source>
        <dbReference type="RuleBase" id="RU003797"/>
    </source>
</evidence>
<dbReference type="NCBIfam" id="NF000642">
    <property type="entry name" value="PRK00024.1"/>
    <property type="match status" value="1"/>
</dbReference>
<dbReference type="EMBL" id="MFEN01000003">
    <property type="protein sequence ID" value="OGE84605.1"/>
    <property type="molecule type" value="Genomic_DNA"/>
</dbReference>
<evidence type="ECO:0000259" key="7">
    <source>
        <dbReference type="PROSITE" id="PS50249"/>
    </source>
</evidence>
<evidence type="ECO:0000256" key="3">
    <source>
        <dbReference type="ARBA" id="ARBA00022801"/>
    </source>
</evidence>
<evidence type="ECO:0000256" key="2">
    <source>
        <dbReference type="ARBA" id="ARBA00022723"/>
    </source>
</evidence>
<dbReference type="PANTHER" id="PTHR30471:SF3">
    <property type="entry name" value="UPF0758 PROTEIN YEES-RELATED"/>
    <property type="match status" value="1"/>
</dbReference>
<evidence type="ECO:0000256" key="5">
    <source>
        <dbReference type="ARBA" id="ARBA00023049"/>
    </source>
</evidence>
<feature type="domain" description="MPN" evidence="7">
    <location>
        <begin position="101"/>
        <end position="221"/>
    </location>
</feature>